<feature type="transmembrane region" description="Helical" evidence="2">
    <location>
        <begin position="109"/>
        <end position="134"/>
    </location>
</feature>
<protein>
    <submittedName>
        <fullName evidence="3">Membrane protein YdbT with pleckstrin-like domain</fullName>
    </submittedName>
</protein>
<dbReference type="RefSeq" id="WP_192595678.1">
    <property type="nucleotide sequence ID" value="NZ_BAAALJ010000002.1"/>
</dbReference>
<feature type="region of interest" description="Disordered" evidence="1">
    <location>
        <begin position="69"/>
        <end position="96"/>
    </location>
</feature>
<keyword evidence="2" id="KW-1133">Transmembrane helix</keyword>
<evidence type="ECO:0000313" key="3">
    <source>
        <dbReference type="EMBL" id="MBE1524699.1"/>
    </source>
</evidence>
<gene>
    <name evidence="3" type="ORF">H4W27_001817</name>
</gene>
<feature type="transmembrane region" description="Helical" evidence="2">
    <location>
        <begin position="7"/>
        <end position="31"/>
    </location>
</feature>
<keyword evidence="2" id="KW-0812">Transmembrane</keyword>
<keyword evidence="2" id="KW-0472">Membrane</keyword>
<accession>A0ABR9JFJ2</accession>
<keyword evidence="4" id="KW-1185">Reference proteome</keyword>
<comment type="caution">
    <text evidence="3">The sequence shown here is derived from an EMBL/GenBank/DDBJ whole genome shotgun (WGS) entry which is preliminary data.</text>
</comment>
<feature type="transmembrane region" description="Helical" evidence="2">
    <location>
        <begin position="140"/>
        <end position="165"/>
    </location>
</feature>
<dbReference type="EMBL" id="JADBED010000001">
    <property type="protein sequence ID" value="MBE1524699.1"/>
    <property type="molecule type" value="Genomic_DNA"/>
</dbReference>
<evidence type="ECO:0000256" key="1">
    <source>
        <dbReference type="SAM" id="MobiDB-lite"/>
    </source>
</evidence>
<reference evidence="3 4" key="1">
    <citation type="submission" date="2020-10" db="EMBL/GenBank/DDBJ databases">
        <title>Sequencing the genomes of 1000 actinobacteria strains.</title>
        <authorList>
            <person name="Klenk H.-P."/>
        </authorList>
    </citation>
    <scope>NUCLEOTIDE SEQUENCE [LARGE SCALE GENOMIC DNA]</scope>
    <source>
        <strain evidence="3 4">DSM 15666</strain>
    </source>
</reference>
<proteinExistence type="predicted"/>
<dbReference type="Proteomes" id="UP000643525">
    <property type="component" value="Unassembled WGS sequence"/>
</dbReference>
<feature type="compositionally biased region" description="Basic and acidic residues" evidence="1">
    <location>
        <begin position="74"/>
        <end position="90"/>
    </location>
</feature>
<sequence length="167" mass="17531">MNAHEWWGLAGVFLGGATPWLEAILVIPAGIATGLPLIPVIIAGTLGNLLTVGAAAYGGERLRQRWTTWRQRKRDASGTEPDSRSRAHREAKARRKQERIERVMDRGGLPLLAILGPLGIGTQLAALAAVAAGVRATPAFVWVGAATVGWSIAAAIAAVTGLQLLGF</sequence>
<evidence type="ECO:0000313" key="4">
    <source>
        <dbReference type="Proteomes" id="UP000643525"/>
    </source>
</evidence>
<organism evidence="3 4">
    <name type="scientific">Nesterenkonia lutea</name>
    <dbReference type="NCBI Taxonomy" id="272919"/>
    <lineage>
        <taxon>Bacteria</taxon>
        <taxon>Bacillati</taxon>
        <taxon>Actinomycetota</taxon>
        <taxon>Actinomycetes</taxon>
        <taxon>Micrococcales</taxon>
        <taxon>Micrococcaceae</taxon>
        <taxon>Nesterenkonia</taxon>
    </lineage>
</organism>
<evidence type="ECO:0000256" key="2">
    <source>
        <dbReference type="SAM" id="Phobius"/>
    </source>
</evidence>
<name>A0ABR9JFJ2_9MICC</name>
<feature type="transmembrane region" description="Helical" evidence="2">
    <location>
        <begin position="37"/>
        <end position="57"/>
    </location>
</feature>